<comment type="function">
    <text evidence="12">Hydrolyzes fatty acids from S-acylated cysteine residues in proteins with a strong preference for palmitoylated G-alpha proteins over other acyl substrates. Mediates the deacylation of G-alpha proteins such as GPA1 in vivo, but has weak or no activity toward palmitoylated Ras proteins. Has weak lysophospholipase activity in vitro; however such activity may not exist in vivo.</text>
</comment>
<evidence type="ECO:0000256" key="3">
    <source>
        <dbReference type="ARBA" id="ARBA00006499"/>
    </source>
</evidence>
<dbReference type="PANTHER" id="PTHR10655:SF17">
    <property type="entry name" value="LYSOPHOSPHOLIPASE-LIKE PROTEIN 1"/>
    <property type="match status" value="1"/>
</dbReference>
<keyword evidence="7" id="KW-0963">Cytoplasm</keyword>
<gene>
    <name evidence="16" type="ORF">PhCBS80983_g03813</name>
</gene>
<comment type="subcellular location">
    <subcellularLocation>
        <location evidence="2">Cytoplasm</location>
    </subcellularLocation>
    <subcellularLocation>
        <location evidence="1">Nucleus</location>
    </subcellularLocation>
</comment>
<name>A0A507E173_9FUNG</name>
<keyword evidence="6" id="KW-0719">Serine esterase</keyword>
<evidence type="ECO:0000256" key="6">
    <source>
        <dbReference type="ARBA" id="ARBA00022487"/>
    </source>
</evidence>
<dbReference type="GO" id="GO:0008474">
    <property type="term" value="F:palmitoyl-(protein) hydrolase activity"/>
    <property type="evidence" value="ECO:0007669"/>
    <property type="project" value="UniProtKB-EC"/>
</dbReference>
<keyword evidence="8" id="KW-0378">Hydrolase</keyword>
<keyword evidence="11" id="KW-0539">Nucleus</keyword>
<dbReference type="Pfam" id="PF02230">
    <property type="entry name" value="Abhydrolase_2"/>
    <property type="match status" value="1"/>
</dbReference>
<dbReference type="InterPro" id="IPR050565">
    <property type="entry name" value="LYPA1-2/EST-like"/>
</dbReference>
<evidence type="ECO:0000313" key="16">
    <source>
        <dbReference type="EMBL" id="TPX57482.1"/>
    </source>
</evidence>
<accession>A0A507E173</accession>
<dbReference type="InterPro" id="IPR029058">
    <property type="entry name" value="AB_hydrolase_fold"/>
</dbReference>
<dbReference type="FunFam" id="3.40.50.1820:FF:000276">
    <property type="entry name" value="Acyl-protein thioesterase 1"/>
    <property type="match status" value="1"/>
</dbReference>
<keyword evidence="9" id="KW-0276">Fatty acid metabolism</keyword>
<evidence type="ECO:0000256" key="10">
    <source>
        <dbReference type="ARBA" id="ARBA00023098"/>
    </source>
</evidence>
<sequence length="225" mass="24128">MSPVALKVVTVPAISKHTATVFFLHGLGDSGHGWAPVAKMLQPLLPHVKFVLPHAPERPITINFGTKMPGWYDIQALGPGGKEDPEGVATSISQVSQLIEDEIKGGIPADRIVLGGFSQGGAVTNIYSLGGSHKLAGLVALSSYVPLTEKRLEQIQNPTNKETPMFMGHGDADQVVAHKWGKMSYDKIVELGKKVEPFKTYRGMGHSSSPEEISDVGAFLKKVLP</sequence>
<dbReference type="STRING" id="109895.A0A507E173"/>
<evidence type="ECO:0000259" key="15">
    <source>
        <dbReference type="Pfam" id="PF02230"/>
    </source>
</evidence>
<dbReference type="GO" id="GO:0005737">
    <property type="term" value="C:cytoplasm"/>
    <property type="evidence" value="ECO:0007669"/>
    <property type="project" value="UniProtKB-SubCell"/>
</dbReference>
<feature type="domain" description="Phospholipase/carboxylesterase/thioesterase" evidence="15">
    <location>
        <begin position="10"/>
        <end position="223"/>
    </location>
</feature>
<dbReference type="EC" id="3.1.2.22" evidence="4"/>
<evidence type="ECO:0000256" key="4">
    <source>
        <dbReference type="ARBA" id="ARBA00012423"/>
    </source>
</evidence>
<dbReference type="GO" id="GO:0052689">
    <property type="term" value="F:carboxylic ester hydrolase activity"/>
    <property type="evidence" value="ECO:0007669"/>
    <property type="project" value="UniProtKB-KW"/>
</dbReference>
<dbReference type="GO" id="GO:0005634">
    <property type="term" value="C:nucleus"/>
    <property type="evidence" value="ECO:0007669"/>
    <property type="project" value="UniProtKB-SubCell"/>
</dbReference>
<evidence type="ECO:0000256" key="7">
    <source>
        <dbReference type="ARBA" id="ARBA00022490"/>
    </source>
</evidence>
<evidence type="ECO:0000256" key="13">
    <source>
        <dbReference type="ARBA" id="ARBA00031195"/>
    </source>
</evidence>
<evidence type="ECO:0000256" key="12">
    <source>
        <dbReference type="ARBA" id="ARBA00029392"/>
    </source>
</evidence>
<comment type="similarity">
    <text evidence="3">Belongs to the AB hydrolase superfamily. AB hydrolase 2 family.</text>
</comment>
<dbReference type="EMBL" id="QEAQ01000052">
    <property type="protein sequence ID" value="TPX57482.1"/>
    <property type="molecule type" value="Genomic_DNA"/>
</dbReference>
<evidence type="ECO:0000256" key="5">
    <source>
        <dbReference type="ARBA" id="ARBA00014923"/>
    </source>
</evidence>
<evidence type="ECO:0000256" key="9">
    <source>
        <dbReference type="ARBA" id="ARBA00022832"/>
    </source>
</evidence>
<evidence type="ECO:0000313" key="17">
    <source>
        <dbReference type="Proteomes" id="UP000318582"/>
    </source>
</evidence>
<dbReference type="Gene3D" id="3.40.50.1820">
    <property type="entry name" value="alpha/beta hydrolase"/>
    <property type="match status" value="1"/>
</dbReference>
<dbReference type="AlphaFoldDB" id="A0A507E173"/>
<comment type="caution">
    <text evidence="16">The sequence shown here is derived from an EMBL/GenBank/DDBJ whole genome shotgun (WGS) entry which is preliminary data.</text>
</comment>
<comment type="catalytic activity">
    <reaction evidence="14">
        <text>S-hexadecanoyl-L-cysteinyl-[protein] + H2O = L-cysteinyl-[protein] + hexadecanoate + H(+)</text>
        <dbReference type="Rhea" id="RHEA:19233"/>
        <dbReference type="Rhea" id="RHEA-COMP:10131"/>
        <dbReference type="Rhea" id="RHEA-COMP:11032"/>
        <dbReference type="ChEBI" id="CHEBI:7896"/>
        <dbReference type="ChEBI" id="CHEBI:15377"/>
        <dbReference type="ChEBI" id="CHEBI:15378"/>
        <dbReference type="ChEBI" id="CHEBI:29950"/>
        <dbReference type="ChEBI" id="CHEBI:74151"/>
        <dbReference type="EC" id="3.1.2.22"/>
    </reaction>
</comment>
<evidence type="ECO:0000256" key="1">
    <source>
        <dbReference type="ARBA" id="ARBA00004123"/>
    </source>
</evidence>
<dbReference type="PANTHER" id="PTHR10655">
    <property type="entry name" value="LYSOPHOSPHOLIPASE-RELATED"/>
    <property type="match status" value="1"/>
</dbReference>
<evidence type="ECO:0000256" key="8">
    <source>
        <dbReference type="ARBA" id="ARBA00022801"/>
    </source>
</evidence>
<dbReference type="SUPFAM" id="SSF53474">
    <property type="entry name" value="alpha/beta-Hydrolases"/>
    <property type="match status" value="1"/>
</dbReference>
<keyword evidence="10" id="KW-0443">Lipid metabolism</keyword>
<protein>
    <recommendedName>
        <fullName evidence="5">Acyl-protein thioesterase 1</fullName>
        <ecNumber evidence="4">3.1.2.22</ecNumber>
    </recommendedName>
    <alternativeName>
        <fullName evidence="13">Palmitoyl-protein hydrolase</fullName>
    </alternativeName>
</protein>
<dbReference type="InterPro" id="IPR003140">
    <property type="entry name" value="PLipase/COase/thioEstase"/>
</dbReference>
<keyword evidence="17" id="KW-1185">Reference proteome</keyword>
<dbReference type="GO" id="GO:0006631">
    <property type="term" value="P:fatty acid metabolic process"/>
    <property type="evidence" value="ECO:0007669"/>
    <property type="project" value="UniProtKB-KW"/>
</dbReference>
<evidence type="ECO:0000256" key="11">
    <source>
        <dbReference type="ARBA" id="ARBA00023242"/>
    </source>
</evidence>
<evidence type="ECO:0000256" key="2">
    <source>
        <dbReference type="ARBA" id="ARBA00004496"/>
    </source>
</evidence>
<evidence type="ECO:0000256" key="14">
    <source>
        <dbReference type="ARBA" id="ARBA00047337"/>
    </source>
</evidence>
<dbReference type="Proteomes" id="UP000318582">
    <property type="component" value="Unassembled WGS sequence"/>
</dbReference>
<organism evidence="16 17">
    <name type="scientific">Powellomyces hirtus</name>
    <dbReference type="NCBI Taxonomy" id="109895"/>
    <lineage>
        <taxon>Eukaryota</taxon>
        <taxon>Fungi</taxon>
        <taxon>Fungi incertae sedis</taxon>
        <taxon>Chytridiomycota</taxon>
        <taxon>Chytridiomycota incertae sedis</taxon>
        <taxon>Chytridiomycetes</taxon>
        <taxon>Spizellomycetales</taxon>
        <taxon>Powellomycetaceae</taxon>
        <taxon>Powellomyces</taxon>
    </lineage>
</organism>
<proteinExistence type="inferred from homology"/>
<reference evidence="16 17" key="1">
    <citation type="journal article" date="2019" name="Sci. Rep.">
        <title>Comparative genomics of chytrid fungi reveal insights into the obligate biotrophic and pathogenic lifestyle of Synchytrium endobioticum.</title>
        <authorList>
            <person name="van de Vossenberg B.T.L.H."/>
            <person name="Warris S."/>
            <person name="Nguyen H.D.T."/>
            <person name="van Gent-Pelzer M.P.E."/>
            <person name="Joly D.L."/>
            <person name="van de Geest H.C."/>
            <person name="Bonants P.J.M."/>
            <person name="Smith D.S."/>
            <person name="Levesque C.A."/>
            <person name="van der Lee T.A.J."/>
        </authorList>
    </citation>
    <scope>NUCLEOTIDE SEQUENCE [LARGE SCALE GENOMIC DNA]</scope>
    <source>
        <strain evidence="16 17">CBS 809.83</strain>
    </source>
</reference>